<dbReference type="GO" id="GO:0005634">
    <property type="term" value="C:nucleus"/>
    <property type="evidence" value="ECO:0007669"/>
    <property type="project" value="UniProtKB-SubCell"/>
</dbReference>
<dbReference type="PANTHER" id="PTHR32078:SF1">
    <property type="entry name" value="NUCLEAR PROTEIN MDM1"/>
    <property type="match status" value="1"/>
</dbReference>
<proteinExistence type="inferred from homology"/>
<comment type="function">
    <text evidence="9">Microtubule-binding protein that negatively regulates centriole duplication. Binds to and stabilizes microtubules.</text>
</comment>
<keyword evidence="5" id="KW-0963">Cytoplasm</keyword>
<evidence type="ECO:0000256" key="4">
    <source>
        <dbReference type="ARBA" id="ARBA00013508"/>
    </source>
</evidence>
<evidence type="ECO:0000313" key="11">
    <source>
        <dbReference type="EMBL" id="CAD7429110.1"/>
    </source>
</evidence>
<dbReference type="PANTHER" id="PTHR32078">
    <property type="entry name" value="NUCLEAR PROTEIN MDM1"/>
    <property type="match status" value="1"/>
</dbReference>
<evidence type="ECO:0000256" key="5">
    <source>
        <dbReference type="ARBA" id="ARBA00022490"/>
    </source>
</evidence>
<evidence type="ECO:0000256" key="2">
    <source>
        <dbReference type="ARBA" id="ARBA00004123"/>
    </source>
</evidence>
<feature type="compositionally biased region" description="Polar residues" evidence="10">
    <location>
        <begin position="490"/>
        <end position="506"/>
    </location>
</feature>
<gene>
    <name evidence="11" type="ORF">TMSB3V08_LOCUS5895</name>
</gene>
<keyword evidence="6" id="KW-0493">Microtubule</keyword>
<dbReference type="Pfam" id="PF15501">
    <property type="entry name" value="MDM1"/>
    <property type="match status" value="1"/>
</dbReference>
<evidence type="ECO:0000256" key="8">
    <source>
        <dbReference type="ARBA" id="ARBA00023242"/>
    </source>
</evidence>
<dbReference type="GO" id="GO:0005814">
    <property type="term" value="C:centriole"/>
    <property type="evidence" value="ECO:0007669"/>
    <property type="project" value="UniProtKB-SubCell"/>
</dbReference>
<feature type="region of interest" description="Disordered" evidence="10">
    <location>
        <begin position="229"/>
        <end position="261"/>
    </location>
</feature>
<evidence type="ECO:0000256" key="1">
    <source>
        <dbReference type="ARBA" id="ARBA00004114"/>
    </source>
</evidence>
<keyword evidence="7" id="KW-0206">Cytoskeleton</keyword>
<feature type="region of interest" description="Disordered" evidence="10">
    <location>
        <begin position="313"/>
        <end position="384"/>
    </location>
</feature>
<reference evidence="11" key="1">
    <citation type="submission" date="2020-11" db="EMBL/GenBank/DDBJ databases">
        <authorList>
            <person name="Tran Van P."/>
        </authorList>
    </citation>
    <scope>NUCLEOTIDE SEQUENCE</scope>
</reference>
<name>A0A7R9E9X9_9NEOP</name>
<dbReference type="AlphaFoldDB" id="A0A7R9E9X9"/>
<feature type="compositionally biased region" description="Polar residues" evidence="10">
    <location>
        <begin position="333"/>
        <end position="345"/>
    </location>
</feature>
<keyword evidence="8" id="KW-0539">Nucleus</keyword>
<sequence length="676" mass="76420">MTCLTTDYYSYSYFDKRFGQSKAIMWMTPIEGPDTDIVSVLRRSIVHTPWSWSSRNFIHDDTVHIYNHVTIPTNEIVRDFAQSKSSKENCLQQGVLMFMTTAFSRLTDTDVNEMFMTKTIPELSLVTLSLSRLKTSSEYACGLVQHRGWGTELVPQHIAELYNKQMILWEQVSRRSSLSALSLASTTPSFIVKSSTPQVRRYTKYMNGMGQFPMREWPIPFEFRSISKEEKEKENNKKSSPTKPAGSRLVSAKPSTTLDKSLQSYKTKVDIGEDTKKDLARSRKDFLIRHHLERTTGAGDGALLTSPIREKLEPVVPCPKTEDLPRSPKKASPKNSPRSARSQSVGPGLIENRSPKRQMRTPLSAHVPHANKEELQNGPLHTERRPRPRYELRFIECFLSLARFYSSSINSMATRAFSTAHNGVVTSEFTSAIVHLLGWVAERLVWAGGVHWPDSPREHVRYVTLHCLQHSAFSHLHFYTYLATNAPSRLKGSSSGPPTLSHQSLPKSKVLPGSALQGAKLRGERTQIGNIQDDSVGTIKKVKLIKSIQGVSMLVVDSRQQTAHLCRWLSPFTIILSQDVGGMRKSPTHNTMHLLALASANIKSSVGLCGVLYVLPTTQVHKILLLMSHGATNCRRRPQTQQFKLEEFNAEVFIYVFNRDEQETIRYLHSMKPKLE</sequence>
<evidence type="ECO:0000256" key="9">
    <source>
        <dbReference type="ARBA" id="ARBA00045771"/>
    </source>
</evidence>
<dbReference type="GO" id="GO:0046600">
    <property type="term" value="P:negative regulation of centriole replication"/>
    <property type="evidence" value="ECO:0007669"/>
    <property type="project" value="InterPro"/>
</dbReference>
<organism evidence="11">
    <name type="scientific">Timema monikensis</name>
    <dbReference type="NCBI Taxonomy" id="170555"/>
    <lineage>
        <taxon>Eukaryota</taxon>
        <taxon>Metazoa</taxon>
        <taxon>Ecdysozoa</taxon>
        <taxon>Arthropoda</taxon>
        <taxon>Hexapoda</taxon>
        <taxon>Insecta</taxon>
        <taxon>Pterygota</taxon>
        <taxon>Neoptera</taxon>
        <taxon>Polyneoptera</taxon>
        <taxon>Phasmatodea</taxon>
        <taxon>Timematodea</taxon>
        <taxon>Timematoidea</taxon>
        <taxon>Timematidae</taxon>
        <taxon>Timema</taxon>
    </lineage>
</organism>
<evidence type="ECO:0000256" key="10">
    <source>
        <dbReference type="SAM" id="MobiDB-lite"/>
    </source>
</evidence>
<dbReference type="EMBL" id="OB793965">
    <property type="protein sequence ID" value="CAD7429110.1"/>
    <property type="molecule type" value="Genomic_DNA"/>
</dbReference>
<feature type="compositionally biased region" description="Basic and acidic residues" evidence="10">
    <location>
        <begin position="370"/>
        <end position="384"/>
    </location>
</feature>
<evidence type="ECO:0000256" key="7">
    <source>
        <dbReference type="ARBA" id="ARBA00023212"/>
    </source>
</evidence>
<comment type="similarity">
    <text evidence="3">Belongs to the MDM1 family.</text>
</comment>
<feature type="region of interest" description="Disordered" evidence="10">
    <location>
        <begin position="490"/>
        <end position="510"/>
    </location>
</feature>
<comment type="subcellular location">
    <subcellularLocation>
        <location evidence="1">Cytoplasm</location>
        <location evidence="1">Cytoskeleton</location>
        <location evidence="1">Microtubule organizing center</location>
        <location evidence="1">Centrosome</location>
        <location evidence="1">Centriole</location>
    </subcellularLocation>
    <subcellularLocation>
        <location evidence="2">Nucleus</location>
    </subcellularLocation>
</comment>
<protein>
    <recommendedName>
        <fullName evidence="4">Nuclear protein MDM1</fullName>
    </recommendedName>
</protein>
<dbReference type="InterPro" id="IPR029136">
    <property type="entry name" value="MDM1"/>
</dbReference>
<dbReference type="GO" id="GO:0005874">
    <property type="term" value="C:microtubule"/>
    <property type="evidence" value="ECO:0007669"/>
    <property type="project" value="UniProtKB-KW"/>
</dbReference>
<evidence type="ECO:0000256" key="3">
    <source>
        <dbReference type="ARBA" id="ARBA00010494"/>
    </source>
</evidence>
<evidence type="ECO:0000256" key="6">
    <source>
        <dbReference type="ARBA" id="ARBA00022701"/>
    </source>
</evidence>
<accession>A0A7R9E9X9</accession>
<dbReference type="GO" id="GO:0008017">
    <property type="term" value="F:microtubule binding"/>
    <property type="evidence" value="ECO:0007669"/>
    <property type="project" value="InterPro"/>
</dbReference>